<dbReference type="EMBL" id="CM046391">
    <property type="protein sequence ID" value="KAI8558838.1"/>
    <property type="molecule type" value="Genomic_DNA"/>
</dbReference>
<sequence length="639" mass="70178">MTEMFVLYEGEDKDIECFVTHLDVEEDDEEWLGWEGEELGLEDLGNAQNADDEEEEDEQEQEQEIGKGGQCVTDSGNGGDNQTDSDSDSDSDFICSGLRDSSSFDGDDIEYEQNKGVDGDEGGCLPVRNHHEDLGQGVVITEVEESDNSDENGLTESMDLLFLGVEHRYCMRHMYSNFQKVHEGKELKELMWGAASAYTIPEFRQKMMEVTAVDVKAHEWLLKEPPKYWARCFYSPRAKTNRMVNNLSESFNNSIKKVRDQPILTMMEGLRRSVMQRYVERTKFCNSFKTNICPNISKKLEIEKAHAMGYSVMYCSTMKFEISSPYKSWTVDIDKSMWVHTEYDDIMPPPYRRKSGRPKKARRKGAEEVSLAIQINKGNVSKCRKCNQPGHNSRTCKFKVGQSSTSPQLETRETSPCPLIPTAETMPRGRGRGVPKRRGVQTSIGRGVGRGATSAAATQRIGTRGLTNVQMGVGRGVARGIPNTAATTERVVTRGFANAKRGVARGVASGRGQIGTIGKRSVGTGVTSRKGVARGLAVTATIGGQSVVGTGGARTTRSTTFDGVRAVQSGGARSDKDGGTRRGGTSDAAKTVEAGTMLRQGKKIYLKSQQSQQAWKIATIGDGVFSSKATKGWTKGSTQ</sequence>
<comment type="caution">
    <text evidence="1">The sequence shown here is derived from an EMBL/GenBank/DDBJ whole genome shotgun (WGS) entry which is preliminary data.</text>
</comment>
<reference evidence="1" key="1">
    <citation type="submission" date="2022-02" db="EMBL/GenBank/DDBJ databases">
        <title>Plant Genome Project.</title>
        <authorList>
            <person name="Zhang R.-G."/>
        </authorList>
    </citation>
    <scope>NUCLEOTIDE SEQUENCE</scope>
    <source>
        <strain evidence="1">AT1</strain>
    </source>
</reference>
<dbReference type="Proteomes" id="UP001062846">
    <property type="component" value="Chromosome 4"/>
</dbReference>
<keyword evidence="2" id="KW-1185">Reference proteome</keyword>
<organism evidence="1 2">
    <name type="scientific">Rhododendron molle</name>
    <name type="common">Chinese azalea</name>
    <name type="synonym">Azalea mollis</name>
    <dbReference type="NCBI Taxonomy" id="49168"/>
    <lineage>
        <taxon>Eukaryota</taxon>
        <taxon>Viridiplantae</taxon>
        <taxon>Streptophyta</taxon>
        <taxon>Embryophyta</taxon>
        <taxon>Tracheophyta</taxon>
        <taxon>Spermatophyta</taxon>
        <taxon>Magnoliopsida</taxon>
        <taxon>eudicotyledons</taxon>
        <taxon>Gunneridae</taxon>
        <taxon>Pentapetalae</taxon>
        <taxon>asterids</taxon>
        <taxon>Ericales</taxon>
        <taxon>Ericaceae</taxon>
        <taxon>Ericoideae</taxon>
        <taxon>Rhodoreae</taxon>
        <taxon>Rhododendron</taxon>
    </lineage>
</organism>
<proteinExistence type="predicted"/>
<protein>
    <submittedName>
        <fullName evidence="1">Uncharacterized protein</fullName>
    </submittedName>
</protein>
<evidence type="ECO:0000313" key="1">
    <source>
        <dbReference type="EMBL" id="KAI8558838.1"/>
    </source>
</evidence>
<gene>
    <name evidence="1" type="ORF">RHMOL_Rhmol04G0127500</name>
</gene>
<evidence type="ECO:0000313" key="2">
    <source>
        <dbReference type="Proteomes" id="UP001062846"/>
    </source>
</evidence>
<accession>A0ACC0P1W5</accession>
<name>A0ACC0P1W5_RHOML</name>